<proteinExistence type="predicted"/>
<name>A0ABT7NL25_9SPHI</name>
<reference evidence="2" key="1">
    <citation type="submission" date="2020-06" db="EMBL/GenBank/DDBJ databases">
        <authorList>
            <person name="Dong N."/>
        </authorList>
    </citation>
    <scope>NUCLEOTIDE SEQUENCE</scope>
    <source>
        <strain evidence="2">R1692</strain>
    </source>
</reference>
<dbReference type="RefSeq" id="WP_286650910.1">
    <property type="nucleotide sequence ID" value="NZ_JACAGK010000014.1"/>
</dbReference>
<keyword evidence="1" id="KW-0472">Membrane</keyword>
<evidence type="ECO:0000313" key="2">
    <source>
        <dbReference type="EMBL" id="MDM1047929.1"/>
    </source>
</evidence>
<accession>A0ABT7NL25</accession>
<organism evidence="2 3">
    <name type="scientific">Sphingobacterium hotanense</name>
    <dbReference type="NCBI Taxonomy" id="649196"/>
    <lineage>
        <taxon>Bacteria</taxon>
        <taxon>Pseudomonadati</taxon>
        <taxon>Bacteroidota</taxon>
        <taxon>Sphingobacteriia</taxon>
        <taxon>Sphingobacteriales</taxon>
        <taxon>Sphingobacteriaceae</taxon>
        <taxon>Sphingobacterium</taxon>
    </lineage>
</organism>
<dbReference type="Proteomes" id="UP001170954">
    <property type="component" value="Unassembled WGS sequence"/>
</dbReference>
<sequence length="168" mass="19059">MNYLLLTTIIPLAVGIFFIYRRLSYSKFDNYAELNVSVLLDQNNGDFNSHYGCIIFQLPSYGEHVKEVVITGVHSSNKHIRVNAFEKLNFFLTPGKSTESAMRSIGFSISNKALLNHKGQKESVIVKGYIIDRKGEKKSYLKTSYYTLQDFSKDNFVNQLGKTKGLAV</sequence>
<keyword evidence="1" id="KW-1133">Transmembrane helix</keyword>
<evidence type="ECO:0000313" key="3">
    <source>
        <dbReference type="Proteomes" id="UP001170954"/>
    </source>
</evidence>
<comment type="caution">
    <text evidence="2">The sequence shown here is derived from an EMBL/GenBank/DDBJ whole genome shotgun (WGS) entry which is preliminary data.</text>
</comment>
<protein>
    <submittedName>
        <fullName evidence="2">Uncharacterized protein</fullName>
    </submittedName>
</protein>
<keyword evidence="3" id="KW-1185">Reference proteome</keyword>
<reference evidence="2" key="2">
    <citation type="journal article" date="2022" name="Sci. Total Environ.">
        <title>Prevalence, transmission, and molecular epidemiology of tet(X)-positive bacteria among humans, animals, and environmental niches in China: An epidemiological, and genomic-based study.</title>
        <authorList>
            <person name="Dong N."/>
            <person name="Zeng Y."/>
            <person name="Cai C."/>
            <person name="Sun C."/>
            <person name="Lu J."/>
            <person name="Liu C."/>
            <person name="Zhou H."/>
            <person name="Sun Q."/>
            <person name="Shu L."/>
            <person name="Wang H."/>
            <person name="Wang Y."/>
            <person name="Wang S."/>
            <person name="Wu C."/>
            <person name="Chan E.W."/>
            <person name="Chen G."/>
            <person name="Shen Z."/>
            <person name="Chen S."/>
            <person name="Zhang R."/>
        </authorList>
    </citation>
    <scope>NUCLEOTIDE SEQUENCE</scope>
    <source>
        <strain evidence="2">R1692</strain>
    </source>
</reference>
<gene>
    <name evidence="2" type="ORF">HX018_06725</name>
</gene>
<dbReference type="EMBL" id="JACAGK010000014">
    <property type="protein sequence ID" value="MDM1047929.1"/>
    <property type="molecule type" value="Genomic_DNA"/>
</dbReference>
<keyword evidence="1" id="KW-0812">Transmembrane</keyword>
<feature type="transmembrane region" description="Helical" evidence="1">
    <location>
        <begin position="6"/>
        <end position="23"/>
    </location>
</feature>
<evidence type="ECO:0000256" key="1">
    <source>
        <dbReference type="SAM" id="Phobius"/>
    </source>
</evidence>